<dbReference type="EMBL" id="CAJVPV010004461">
    <property type="protein sequence ID" value="CAG8573873.1"/>
    <property type="molecule type" value="Genomic_DNA"/>
</dbReference>
<evidence type="ECO:0000313" key="1">
    <source>
        <dbReference type="EMBL" id="CAG8573873.1"/>
    </source>
</evidence>
<comment type="caution">
    <text evidence="1">The sequence shown here is derived from an EMBL/GenBank/DDBJ whole genome shotgun (WGS) entry which is preliminary data.</text>
</comment>
<organism evidence="1 2">
    <name type="scientific">Acaulospora morrowiae</name>
    <dbReference type="NCBI Taxonomy" id="94023"/>
    <lineage>
        <taxon>Eukaryota</taxon>
        <taxon>Fungi</taxon>
        <taxon>Fungi incertae sedis</taxon>
        <taxon>Mucoromycota</taxon>
        <taxon>Glomeromycotina</taxon>
        <taxon>Glomeromycetes</taxon>
        <taxon>Diversisporales</taxon>
        <taxon>Acaulosporaceae</taxon>
        <taxon>Acaulospora</taxon>
    </lineage>
</organism>
<name>A0A9N9BPR6_9GLOM</name>
<gene>
    <name evidence="1" type="ORF">AMORRO_LOCUS6601</name>
</gene>
<reference evidence="1" key="1">
    <citation type="submission" date="2021-06" db="EMBL/GenBank/DDBJ databases">
        <authorList>
            <person name="Kallberg Y."/>
            <person name="Tangrot J."/>
            <person name="Rosling A."/>
        </authorList>
    </citation>
    <scope>NUCLEOTIDE SEQUENCE</scope>
    <source>
        <strain evidence="1">CL551</strain>
    </source>
</reference>
<protein>
    <submittedName>
        <fullName evidence="1">4822_t:CDS:1</fullName>
    </submittedName>
</protein>
<dbReference type="Proteomes" id="UP000789342">
    <property type="component" value="Unassembled WGS sequence"/>
</dbReference>
<dbReference type="AlphaFoldDB" id="A0A9N9BPR6"/>
<accession>A0A9N9BPR6</accession>
<evidence type="ECO:0000313" key="2">
    <source>
        <dbReference type="Proteomes" id="UP000789342"/>
    </source>
</evidence>
<proteinExistence type="predicted"/>
<sequence length="133" mass="14896">MHEYLNESVVFGVLNKINGVTGTFKLPCHSSLYAEPENQHWGTGDLYACLMFKSLCRPNAGPIGAQARKWEEIHTNEISVPSVHLHHSTFTEVGTIKGGTGTISDGTFGVNCSHKKRDLEKEEEKEYAKEWNF</sequence>
<keyword evidence="2" id="KW-1185">Reference proteome</keyword>